<dbReference type="EMBL" id="MFQR01000012">
    <property type="protein sequence ID" value="OGH84574.1"/>
    <property type="molecule type" value="Genomic_DNA"/>
</dbReference>
<protein>
    <submittedName>
        <fullName evidence="1">Uncharacterized protein</fullName>
    </submittedName>
</protein>
<organism evidence="1 2">
    <name type="scientific">Candidatus Magasanikbacteria bacterium RIFOXYA2_FULL_44_8</name>
    <dbReference type="NCBI Taxonomy" id="1798696"/>
    <lineage>
        <taxon>Bacteria</taxon>
        <taxon>Candidatus Magasanikiibacteriota</taxon>
    </lineage>
</organism>
<name>A0A1F6NLR5_9BACT</name>
<evidence type="ECO:0000313" key="2">
    <source>
        <dbReference type="Proteomes" id="UP000177803"/>
    </source>
</evidence>
<gene>
    <name evidence="1" type="ORF">A2261_02960</name>
</gene>
<dbReference type="AlphaFoldDB" id="A0A1F6NLR5"/>
<sequence>MEFSISTTTLANQKTLVAQVSVSGENAKLTSEKVYLEKTSEGVNFSIEKKPENVSEIDFLNGFICGVKN</sequence>
<reference evidence="1 2" key="1">
    <citation type="journal article" date="2016" name="Nat. Commun.">
        <title>Thousands of microbial genomes shed light on interconnected biogeochemical processes in an aquifer system.</title>
        <authorList>
            <person name="Anantharaman K."/>
            <person name="Brown C.T."/>
            <person name="Hug L.A."/>
            <person name="Sharon I."/>
            <person name="Castelle C.J."/>
            <person name="Probst A.J."/>
            <person name="Thomas B.C."/>
            <person name="Singh A."/>
            <person name="Wilkins M.J."/>
            <person name="Karaoz U."/>
            <person name="Brodie E.L."/>
            <person name="Williams K.H."/>
            <person name="Hubbard S.S."/>
            <person name="Banfield J.F."/>
        </authorList>
    </citation>
    <scope>NUCLEOTIDE SEQUENCE [LARGE SCALE GENOMIC DNA]</scope>
</reference>
<proteinExistence type="predicted"/>
<comment type="caution">
    <text evidence="1">The sequence shown here is derived from an EMBL/GenBank/DDBJ whole genome shotgun (WGS) entry which is preliminary data.</text>
</comment>
<dbReference type="Proteomes" id="UP000177803">
    <property type="component" value="Unassembled WGS sequence"/>
</dbReference>
<accession>A0A1F6NLR5</accession>
<evidence type="ECO:0000313" key="1">
    <source>
        <dbReference type="EMBL" id="OGH84574.1"/>
    </source>
</evidence>